<evidence type="ECO:0000313" key="2">
    <source>
        <dbReference type="Proteomes" id="UP001221142"/>
    </source>
</evidence>
<accession>A0AAD7G1V7</accession>
<keyword evidence="2" id="KW-1185">Reference proteome</keyword>
<dbReference type="Proteomes" id="UP001221142">
    <property type="component" value="Unassembled WGS sequence"/>
</dbReference>
<name>A0AAD7G1V7_9AGAR</name>
<evidence type="ECO:0000313" key="1">
    <source>
        <dbReference type="EMBL" id="KAJ7651105.1"/>
    </source>
</evidence>
<gene>
    <name evidence="1" type="ORF">FB45DRAFT_997789</name>
</gene>
<sequence length="425" mass="46521">MKDATYFSGLSSSCALGSRRGSLVFKSRVQSLVILLRANSEYFLTCKTHRRNAEFYRHLLRTTPRTKHLHKRRHGSVSSVQRKTVTHHCSTSCPAPTLAEAKESCTSLHEHPTAEAIDRVPQMRQPPMAYSSSARQRWPAEALKVPWHGNVAVGREARRTVLLRGPKLQTTKGGSAEGTIGGETVSGSSSIQVLDIKTTSSGWIVATESIAASKVVMESLPSAGERWPSGTLACTFTRARSVRARCGLVTTWGRGSTFVPECRQTVSANVSGLNPGRDAAFCMLFSRKTRRAWIEAGSLAALQEDEVFDYSHTTRYGAAKGNERLGNDVGVKAALHEIPVADLVCRERRAMPGASCIHLGGMAKDGLCSYLRRTCHIIQPAKLEATWRLDNSVVFDGQKNWREIAGRHLRVRGALVEGLTLCEPG</sequence>
<proteinExistence type="predicted"/>
<protein>
    <submittedName>
        <fullName evidence="1">Uncharacterized protein</fullName>
    </submittedName>
</protein>
<reference evidence="1" key="1">
    <citation type="submission" date="2023-03" db="EMBL/GenBank/DDBJ databases">
        <title>Massive genome expansion in bonnet fungi (Mycena s.s.) driven by repeated elements and novel gene families across ecological guilds.</title>
        <authorList>
            <consortium name="Lawrence Berkeley National Laboratory"/>
            <person name="Harder C.B."/>
            <person name="Miyauchi S."/>
            <person name="Viragh M."/>
            <person name="Kuo A."/>
            <person name="Thoen E."/>
            <person name="Andreopoulos B."/>
            <person name="Lu D."/>
            <person name="Skrede I."/>
            <person name="Drula E."/>
            <person name="Henrissat B."/>
            <person name="Morin E."/>
            <person name="Kohler A."/>
            <person name="Barry K."/>
            <person name="LaButti K."/>
            <person name="Morin E."/>
            <person name="Salamov A."/>
            <person name="Lipzen A."/>
            <person name="Mereny Z."/>
            <person name="Hegedus B."/>
            <person name="Baldrian P."/>
            <person name="Stursova M."/>
            <person name="Weitz H."/>
            <person name="Taylor A."/>
            <person name="Grigoriev I.V."/>
            <person name="Nagy L.G."/>
            <person name="Martin F."/>
            <person name="Kauserud H."/>
        </authorList>
    </citation>
    <scope>NUCLEOTIDE SEQUENCE</scope>
    <source>
        <strain evidence="1">9284</strain>
    </source>
</reference>
<organism evidence="1 2">
    <name type="scientific">Roridomyces roridus</name>
    <dbReference type="NCBI Taxonomy" id="1738132"/>
    <lineage>
        <taxon>Eukaryota</taxon>
        <taxon>Fungi</taxon>
        <taxon>Dikarya</taxon>
        <taxon>Basidiomycota</taxon>
        <taxon>Agaricomycotina</taxon>
        <taxon>Agaricomycetes</taxon>
        <taxon>Agaricomycetidae</taxon>
        <taxon>Agaricales</taxon>
        <taxon>Marasmiineae</taxon>
        <taxon>Mycenaceae</taxon>
        <taxon>Roridomyces</taxon>
    </lineage>
</organism>
<dbReference type="AlphaFoldDB" id="A0AAD7G1V7"/>
<dbReference type="EMBL" id="JARKIF010000001">
    <property type="protein sequence ID" value="KAJ7651105.1"/>
    <property type="molecule type" value="Genomic_DNA"/>
</dbReference>
<comment type="caution">
    <text evidence="1">The sequence shown here is derived from an EMBL/GenBank/DDBJ whole genome shotgun (WGS) entry which is preliminary data.</text>
</comment>